<dbReference type="Proteomes" id="UP000595814">
    <property type="component" value="Chromosome"/>
</dbReference>
<accession>A0AC61MS03</accession>
<sequence>MKSKYIIDYTDKKPLFIPIIGEIYLIEKIIDNFSRKSSNNIILAIYIVFLIVAVILHLRYIVKYFANRSNK</sequence>
<protein>
    <submittedName>
        <fullName evidence="1">Uncharacterized protein</fullName>
    </submittedName>
</protein>
<evidence type="ECO:0000313" key="1">
    <source>
        <dbReference type="EMBL" id="QQK08337.1"/>
    </source>
</evidence>
<gene>
    <name evidence="1" type="ORF">JFY71_01990</name>
</gene>
<name>A0AC61MS03_9FIRM</name>
<proteinExistence type="predicted"/>
<organism evidence="1 2">
    <name type="scientific">Miniphocaeibacter halophilus</name>
    <dbReference type="NCBI Taxonomy" id="2931922"/>
    <lineage>
        <taxon>Bacteria</taxon>
        <taxon>Bacillati</taxon>
        <taxon>Bacillota</taxon>
        <taxon>Tissierellia</taxon>
        <taxon>Tissierellales</taxon>
        <taxon>Peptoniphilaceae</taxon>
        <taxon>Miniphocaeibacter</taxon>
    </lineage>
</organism>
<reference evidence="1 2" key="1">
    <citation type="journal article" date="2022" name="Int. J. Syst. Evol. Microbiol.">
        <title>Miniphocaeibacter halophilus sp. nov., an ammonium-tolerant acetate-producing bacterium isolated from a biogas system.</title>
        <authorList>
            <person name="Schnurer A."/>
            <person name="Singh A."/>
            <person name="Bi S."/>
            <person name="Qiao W."/>
            <person name="Westerholm M."/>
        </authorList>
    </citation>
    <scope>NUCLEOTIDE SEQUENCE [LARGE SCALE GENOMIC DNA]</scope>
    <source>
        <strain evidence="1 2">AMB_01</strain>
    </source>
</reference>
<evidence type="ECO:0000313" key="2">
    <source>
        <dbReference type="Proteomes" id="UP000595814"/>
    </source>
</evidence>
<dbReference type="EMBL" id="CP066744">
    <property type="protein sequence ID" value="QQK08337.1"/>
    <property type="molecule type" value="Genomic_DNA"/>
</dbReference>
<keyword evidence="2" id="KW-1185">Reference proteome</keyword>